<name>A0A9P0ADB0_BEMTA</name>
<dbReference type="InterPro" id="IPR002347">
    <property type="entry name" value="SDR_fam"/>
</dbReference>
<dbReference type="AlphaFoldDB" id="A0A9P0ADB0"/>
<keyword evidence="1" id="KW-0521">NADP</keyword>
<dbReference type="Pfam" id="PF00106">
    <property type="entry name" value="adh_short"/>
    <property type="match status" value="1"/>
</dbReference>
<dbReference type="PANTHER" id="PTHR43544:SF7">
    <property type="entry name" value="NADB-LER2"/>
    <property type="match status" value="1"/>
</dbReference>
<evidence type="ECO:0000256" key="1">
    <source>
        <dbReference type="ARBA" id="ARBA00022857"/>
    </source>
</evidence>
<dbReference type="InterPro" id="IPR051468">
    <property type="entry name" value="Fungal_SecMetab_SDRs"/>
</dbReference>
<protein>
    <recommendedName>
        <fullName evidence="6">C-factor</fullName>
    </recommendedName>
</protein>
<evidence type="ECO:0000256" key="3">
    <source>
        <dbReference type="RuleBase" id="RU000363"/>
    </source>
</evidence>
<dbReference type="PANTHER" id="PTHR43544">
    <property type="entry name" value="SHORT-CHAIN DEHYDROGENASE/REDUCTASE"/>
    <property type="match status" value="1"/>
</dbReference>
<dbReference type="SUPFAM" id="SSF51735">
    <property type="entry name" value="NAD(P)-binding Rossmann-fold domains"/>
    <property type="match status" value="1"/>
</dbReference>
<comment type="similarity">
    <text evidence="3">Belongs to the short-chain dehydrogenases/reductases (SDR) family.</text>
</comment>
<evidence type="ECO:0000256" key="2">
    <source>
        <dbReference type="ARBA" id="ARBA00023002"/>
    </source>
</evidence>
<dbReference type="EMBL" id="OU963865">
    <property type="protein sequence ID" value="CAH0389134.1"/>
    <property type="molecule type" value="Genomic_DNA"/>
</dbReference>
<gene>
    <name evidence="4" type="ORF">BEMITA_LOCUS7996</name>
</gene>
<dbReference type="Proteomes" id="UP001152759">
    <property type="component" value="Chromosome 4"/>
</dbReference>
<dbReference type="PRINTS" id="PR00081">
    <property type="entry name" value="GDHRDH"/>
</dbReference>
<dbReference type="InterPro" id="IPR036291">
    <property type="entry name" value="NAD(P)-bd_dom_sf"/>
</dbReference>
<reference evidence="4" key="1">
    <citation type="submission" date="2021-12" db="EMBL/GenBank/DDBJ databases">
        <authorList>
            <person name="King R."/>
        </authorList>
    </citation>
    <scope>NUCLEOTIDE SEQUENCE</scope>
</reference>
<sequence length="258" mass="28044">MTEIYSVLITGASKGIGLEFVKQFLTNKSVKPHIIIATCRNPETATALQELKKSDKKVHILKLDVDHFEAYDKVVGEVKTIVKDKGLTLLINNAAICVPFSDTLEDVTPEKFISILTTNTVAPVMLTKALYPLLKLSAEKNSKETKGLSVSRAAVINISSIGASIERRKGPALWCYRESKAALNMSTRTMAIEFEKDGILVESFHPGVVDTDLLACPGGPPSEIDTATSVTGMISVMLQLTGKNKEGFPEYTGEILPF</sequence>
<dbReference type="GO" id="GO:0005737">
    <property type="term" value="C:cytoplasm"/>
    <property type="evidence" value="ECO:0007669"/>
    <property type="project" value="TreeGrafter"/>
</dbReference>
<dbReference type="PRINTS" id="PR00080">
    <property type="entry name" value="SDRFAMILY"/>
</dbReference>
<dbReference type="CDD" id="cd05325">
    <property type="entry name" value="carb_red_sniffer_like_SDR_c"/>
    <property type="match status" value="1"/>
</dbReference>
<dbReference type="Gene3D" id="3.40.50.720">
    <property type="entry name" value="NAD(P)-binding Rossmann-like Domain"/>
    <property type="match status" value="1"/>
</dbReference>
<accession>A0A9P0ADB0</accession>
<organism evidence="4 5">
    <name type="scientific">Bemisia tabaci</name>
    <name type="common">Sweetpotato whitefly</name>
    <name type="synonym">Aleurodes tabaci</name>
    <dbReference type="NCBI Taxonomy" id="7038"/>
    <lineage>
        <taxon>Eukaryota</taxon>
        <taxon>Metazoa</taxon>
        <taxon>Ecdysozoa</taxon>
        <taxon>Arthropoda</taxon>
        <taxon>Hexapoda</taxon>
        <taxon>Insecta</taxon>
        <taxon>Pterygota</taxon>
        <taxon>Neoptera</taxon>
        <taxon>Paraneoptera</taxon>
        <taxon>Hemiptera</taxon>
        <taxon>Sternorrhyncha</taxon>
        <taxon>Aleyrodoidea</taxon>
        <taxon>Aleyrodidae</taxon>
        <taxon>Aleyrodinae</taxon>
        <taxon>Bemisia</taxon>
    </lineage>
</organism>
<dbReference type="KEGG" id="btab:109037909"/>
<evidence type="ECO:0008006" key="6">
    <source>
        <dbReference type="Google" id="ProtNLM"/>
    </source>
</evidence>
<evidence type="ECO:0000313" key="5">
    <source>
        <dbReference type="Proteomes" id="UP001152759"/>
    </source>
</evidence>
<keyword evidence="2" id="KW-0560">Oxidoreductase</keyword>
<dbReference type="GO" id="GO:0016491">
    <property type="term" value="F:oxidoreductase activity"/>
    <property type="evidence" value="ECO:0007669"/>
    <property type="project" value="UniProtKB-KW"/>
</dbReference>
<evidence type="ECO:0000313" key="4">
    <source>
        <dbReference type="EMBL" id="CAH0389134.1"/>
    </source>
</evidence>
<keyword evidence="5" id="KW-1185">Reference proteome</keyword>
<proteinExistence type="inferred from homology"/>